<comment type="caution">
    <text evidence="6">The sequence shown here is derived from an EMBL/GenBank/DDBJ whole genome shotgun (WGS) entry which is preliminary data.</text>
</comment>
<keyword evidence="2" id="KW-0479">Metal-binding</keyword>
<evidence type="ECO:0000259" key="5">
    <source>
        <dbReference type="PROSITE" id="PS51296"/>
    </source>
</evidence>
<dbReference type="PANTHER" id="PTHR40261">
    <property type="match status" value="1"/>
</dbReference>
<feature type="domain" description="Rieske" evidence="5">
    <location>
        <begin position="7"/>
        <end position="113"/>
    </location>
</feature>
<gene>
    <name evidence="6" type="ORF">KAK03_04210</name>
</gene>
<keyword evidence="1" id="KW-0001">2Fe-2S</keyword>
<dbReference type="Pfam" id="PF00355">
    <property type="entry name" value="Rieske"/>
    <property type="match status" value="1"/>
</dbReference>
<dbReference type="GO" id="GO:0051537">
    <property type="term" value="F:2 iron, 2 sulfur cluster binding"/>
    <property type="evidence" value="ECO:0007669"/>
    <property type="project" value="UniProtKB-KW"/>
</dbReference>
<keyword evidence="3" id="KW-0408">Iron</keyword>
<dbReference type="SUPFAM" id="SSF50022">
    <property type="entry name" value="ISP domain"/>
    <property type="match status" value="1"/>
</dbReference>
<keyword evidence="7" id="KW-1185">Reference proteome</keyword>
<dbReference type="Gene3D" id="2.102.10.10">
    <property type="entry name" value="Rieske [2Fe-2S] iron-sulphur domain"/>
    <property type="match status" value="1"/>
</dbReference>
<dbReference type="GO" id="GO:0046872">
    <property type="term" value="F:metal ion binding"/>
    <property type="evidence" value="ECO:0007669"/>
    <property type="project" value="UniProtKB-KW"/>
</dbReference>
<dbReference type="InterPro" id="IPR036922">
    <property type="entry name" value="Rieske_2Fe-2S_sf"/>
</dbReference>
<dbReference type="InterPro" id="IPR017941">
    <property type="entry name" value="Rieske_2Fe-2S"/>
</dbReference>
<reference evidence="6 7" key="1">
    <citation type="submission" date="2021-04" db="EMBL/GenBank/DDBJ databases">
        <title>The genome sequence of Ideonella sp. 3Y2.</title>
        <authorList>
            <person name="Liu Y."/>
        </authorList>
    </citation>
    <scope>NUCLEOTIDE SEQUENCE [LARGE SCALE GENOMIC DNA]</scope>
    <source>
        <strain evidence="6 7">3Y2</strain>
    </source>
</reference>
<proteinExistence type="predicted"/>
<dbReference type="EMBL" id="JAGQDD010000002">
    <property type="protein sequence ID" value="MBQ0929680.1"/>
    <property type="molecule type" value="Genomic_DNA"/>
</dbReference>
<evidence type="ECO:0000313" key="6">
    <source>
        <dbReference type="EMBL" id="MBQ0929680.1"/>
    </source>
</evidence>
<organism evidence="6 7">
    <name type="scientific">Ideonella alba</name>
    <dbReference type="NCBI Taxonomy" id="2824118"/>
    <lineage>
        <taxon>Bacteria</taxon>
        <taxon>Pseudomonadati</taxon>
        <taxon>Pseudomonadota</taxon>
        <taxon>Betaproteobacteria</taxon>
        <taxon>Burkholderiales</taxon>
        <taxon>Sphaerotilaceae</taxon>
        <taxon>Ideonella</taxon>
    </lineage>
</organism>
<evidence type="ECO:0000256" key="3">
    <source>
        <dbReference type="ARBA" id="ARBA00023004"/>
    </source>
</evidence>
<evidence type="ECO:0000313" key="7">
    <source>
        <dbReference type="Proteomes" id="UP000676246"/>
    </source>
</evidence>
<dbReference type="Proteomes" id="UP000676246">
    <property type="component" value="Unassembled WGS sequence"/>
</dbReference>
<evidence type="ECO:0000256" key="1">
    <source>
        <dbReference type="ARBA" id="ARBA00022714"/>
    </source>
</evidence>
<protein>
    <submittedName>
        <fullName evidence="6">Rieske 2Fe-2S domain-containing protein</fullName>
    </submittedName>
</protein>
<evidence type="ECO:0000256" key="4">
    <source>
        <dbReference type="ARBA" id="ARBA00023014"/>
    </source>
</evidence>
<dbReference type="PANTHER" id="PTHR40261:SF1">
    <property type="entry name" value="RIESKE DOMAIN-CONTAINING PROTEIN"/>
    <property type="match status" value="1"/>
</dbReference>
<evidence type="ECO:0000256" key="2">
    <source>
        <dbReference type="ARBA" id="ARBA00022723"/>
    </source>
</evidence>
<keyword evidence="4" id="KW-0411">Iron-sulfur</keyword>
<dbReference type="AlphaFoldDB" id="A0A940Y7J2"/>
<name>A0A940Y7J2_9BURK</name>
<dbReference type="RefSeq" id="WP_210851933.1">
    <property type="nucleotide sequence ID" value="NZ_JAGQDD010000002.1"/>
</dbReference>
<dbReference type="PROSITE" id="PS51296">
    <property type="entry name" value="RIESKE"/>
    <property type="match status" value="1"/>
</dbReference>
<sequence>MNSPERIALCPADALVERGRGHVFDVRLWGQPARAFALRFDGRIVAYVNRCAHVPAELDWQPGEFLDLERRWIVCSIHGAVYEPSSGHCVAGPCVGKRLIPLRVDEVEAQVYWYPSRDVEPVTLDVPTPSTAPPP</sequence>
<accession>A0A940Y7J2</accession>